<evidence type="ECO:0000256" key="1">
    <source>
        <dbReference type="SAM" id="Phobius"/>
    </source>
</evidence>
<protein>
    <submittedName>
        <fullName evidence="2">Uncharacterized protein</fullName>
    </submittedName>
</protein>
<keyword evidence="1" id="KW-1133">Transmembrane helix</keyword>
<keyword evidence="1" id="KW-0472">Membrane</keyword>
<gene>
    <name evidence="2" type="ORF">Catovirus_1_778</name>
</gene>
<feature type="transmembrane region" description="Helical" evidence="1">
    <location>
        <begin position="174"/>
        <end position="192"/>
    </location>
</feature>
<evidence type="ECO:0000313" key="2">
    <source>
        <dbReference type="EMBL" id="ARF08728.1"/>
    </source>
</evidence>
<keyword evidence="1" id="KW-0812">Transmembrane</keyword>
<accession>A0A1V0SAP9</accession>
<proteinExistence type="predicted"/>
<name>A0A1V0SAP9_9VIRU</name>
<organism evidence="2">
    <name type="scientific">Catovirus CTV1</name>
    <dbReference type="NCBI Taxonomy" id="1977631"/>
    <lineage>
        <taxon>Viruses</taxon>
        <taxon>Varidnaviria</taxon>
        <taxon>Bamfordvirae</taxon>
        <taxon>Nucleocytoviricota</taxon>
        <taxon>Megaviricetes</taxon>
        <taxon>Imitervirales</taxon>
        <taxon>Mimiviridae</taxon>
        <taxon>Klosneuvirinae</taxon>
        <taxon>Catovirus</taxon>
    </lineage>
</organism>
<feature type="transmembrane region" description="Helical" evidence="1">
    <location>
        <begin position="100"/>
        <end position="118"/>
    </location>
</feature>
<dbReference type="EMBL" id="KY684083">
    <property type="protein sequence ID" value="ARF08728.1"/>
    <property type="molecule type" value="Genomic_DNA"/>
</dbReference>
<reference evidence="2" key="1">
    <citation type="journal article" date="2017" name="Science">
        <title>Giant viruses with an expanded complement of translation system components.</title>
        <authorList>
            <person name="Schulz F."/>
            <person name="Yutin N."/>
            <person name="Ivanova N.N."/>
            <person name="Ortega D.R."/>
            <person name="Lee T.K."/>
            <person name="Vierheilig J."/>
            <person name="Daims H."/>
            <person name="Horn M."/>
            <person name="Wagner M."/>
            <person name="Jensen G.J."/>
            <person name="Kyrpides N.C."/>
            <person name="Koonin E.V."/>
            <person name="Woyke T."/>
        </authorList>
    </citation>
    <scope>NUCLEOTIDE SEQUENCE</scope>
    <source>
        <strain evidence="2">CTV1</strain>
    </source>
</reference>
<feature type="transmembrane region" description="Helical" evidence="1">
    <location>
        <begin position="198"/>
        <end position="215"/>
    </location>
</feature>
<sequence>MTILNQKCIYIMFHKDEVNKLISNLLEELRKITFEKRSADFFESPKSSIGYIPVHNYVDNSWTSYYDNRTYNNTDTLRCRTNSSKEKDDKENDETGNHPIVFLMAAGALSFGAVYLFANDNYRKVCNKFAETDKMIEKIKDKTKNTPMESKCNELANMYKDFKDSMFSKYKSTYYSKWGFICSLLLCLTYFYPFGVPALFPGILGLTGFGCYWFWNYLTNDDYDNVTSKYNILTSHLHDYKNELEKPDIPVFNPMWNNMYPSAPNYNMG</sequence>